<organism evidence="6 7">
    <name type="scientific">Streptomyces glaucosporus</name>
    <dbReference type="NCBI Taxonomy" id="284044"/>
    <lineage>
        <taxon>Bacteria</taxon>
        <taxon>Bacillati</taxon>
        <taxon>Actinomycetota</taxon>
        <taxon>Actinomycetes</taxon>
        <taxon>Kitasatosporales</taxon>
        <taxon>Streptomycetaceae</taxon>
        <taxon>Streptomyces</taxon>
    </lineage>
</organism>
<dbReference type="EMBL" id="BAAATJ010000030">
    <property type="protein sequence ID" value="GAA2413608.1"/>
    <property type="molecule type" value="Genomic_DNA"/>
</dbReference>
<keyword evidence="7" id="KW-1185">Reference proteome</keyword>
<sequence>MSVIIDVTGLPDERIVFAPSPLAELGAALHVLSEPAHHPWLHGWTTTTLAGLAPDLADRLAQADVLWRSTRSDVLLPIGPRPGDTLAEELDILDRLDDERYVRAALEINCSSDYDSEGPSPLADPAARRRALDRAAARGPRRLEFARSLLADPPAVRAWIRRLLEDCDQAFFADLWQRTHGALAADARHKTELLRHRGLAGALAASSPAIALEEDARGRRVVVDKLTDGATTATDPAAGEGLVLVPTALGRPHLVVLHAPHRRPVVQYPVASPDLRAGPGSVELMQRRLEALAHPVRVRLCRSLARAPYTTGELADGLGITAPEVSRHLKVLRQAGLLTARRHGRYVQYRLDVTVVARLGGDFLEAVLR</sequence>
<comment type="caution">
    <text evidence="6">The sequence shown here is derived from an EMBL/GenBank/DDBJ whole genome shotgun (WGS) entry which is preliminary data.</text>
</comment>
<evidence type="ECO:0000256" key="2">
    <source>
        <dbReference type="ARBA" id="ARBA00023125"/>
    </source>
</evidence>
<reference evidence="7" key="1">
    <citation type="journal article" date="2019" name="Int. J. Syst. Evol. Microbiol.">
        <title>The Global Catalogue of Microorganisms (GCM) 10K type strain sequencing project: providing services to taxonomists for standard genome sequencing and annotation.</title>
        <authorList>
            <consortium name="The Broad Institute Genomics Platform"/>
            <consortium name="The Broad Institute Genome Sequencing Center for Infectious Disease"/>
            <person name="Wu L."/>
            <person name="Ma J."/>
        </authorList>
    </citation>
    <scope>NUCLEOTIDE SEQUENCE [LARGE SCALE GENOMIC DNA]</scope>
    <source>
        <strain evidence="7">JCM 6921</strain>
    </source>
</reference>
<dbReference type="InterPro" id="IPR001845">
    <property type="entry name" value="HTH_ArsR_DNA-bd_dom"/>
</dbReference>
<dbReference type="PANTHER" id="PTHR33154">
    <property type="entry name" value="TRANSCRIPTIONAL REGULATOR, ARSR FAMILY"/>
    <property type="match status" value="1"/>
</dbReference>
<evidence type="ECO:0000256" key="4">
    <source>
        <dbReference type="SAM" id="MobiDB-lite"/>
    </source>
</evidence>
<dbReference type="InterPro" id="IPR036388">
    <property type="entry name" value="WH-like_DNA-bd_sf"/>
</dbReference>
<dbReference type="InterPro" id="IPR011991">
    <property type="entry name" value="ArsR-like_HTH"/>
</dbReference>
<keyword evidence="1" id="KW-0805">Transcription regulation</keyword>
<evidence type="ECO:0000259" key="5">
    <source>
        <dbReference type="PROSITE" id="PS50987"/>
    </source>
</evidence>
<dbReference type="NCBIfam" id="NF033788">
    <property type="entry name" value="HTH_metalloreg"/>
    <property type="match status" value="1"/>
</dbReference>
<dbReference type="SUPFAM" id="SSF46785">
    <property type="entry name" value="Winged helix' DNA-binding domain"/>
    <property type="match status" value="1"/>
</dbReference>
<dbReference type="PANTHER" id="PTHR33154:SF33">
    <property type="entry name" value="TRANSCRIPTIONAL REPRESSOR SDPR"/>
    <property type="match status" value="1"/>
</dbReference>
<accession>A0ABP5VWC5</accession>
<dbReference type="InterPro" id="IPR051081">
    <property type="entry name" value="HTH_MetalResp_TranReg"/>
</dbReference>
<name>A0ABP5VWC5_9ACTN</name>
<dbReference type="CDD" id="cd00090">
    <property type="entry name" value="HTH_ARSR"/>
    <property type="match status" value="1"/>
</dbReference>
<keyword evidence="3" id="KW-0804">Transcription</keyword>
<proteinExistence type="predicted"/>
<dbReference type="PROSITE" id="PS50987">
    <property type="entry name" value="HTH_ARSR_2"/>
    <property type="match status" value="1"/>
</dbReference>
<dbReference type="InterPro" id="IPR036390">
    <property type="entry name" value="WH_DNA-bd_sf"/>
</dbReference>
<dbReference type="Gene3D" id="1.10.10.10">
    <property type="entry name" value="Winged helix-like DNA-binding domain superfamily/Winged helix DNA-binding domain"/>
    <property type="match status" value="1"/>
</dbReference>
<dbReference type="Pfam" id="PF19361">
    <property type="entry name" value="DUF5937"/>
    <property type="match status" value="1"/>
</dbReference>
<feature type="region of interest" description="Disordered" evidence="4">
    <location>
        <begin position="113"/>
        <end position="133"/>
    </location>
</feature>
<protein>
    <submittedName>
        <fullName evidence="6">DUF5937 family protein</fullName>
    </submittedName>
</protein>
<dbReference type="SMART" id="SM00418">
    <property type="entry name" value="HTH_ARSR"/>
    <property type="match status" value="1"/>
</dbReference>
<evidence type="ECO:0000256" key="3">
    <source>
        <dbReference type="ARBA" id="ARBA00023163"/>
    </source>
</evidence>
<evidence type="ECO:0000313" key="7">
    <source>
        <dbReference type="Proteomes" id="UP001500058"/>
    </source>
</evidence>
<feature type="domain" description="HTH arsR-type" evidence="5">
    <location>
        <begin position="277"/>
        <end position="369"/>
    </location>
</feature>
<evidence type="ECO:0000313" key="6">
    <source>
        <dbReference type="EMBL" id="GAA2413608.1"/>
    </source>
</evidence>
<dbReference type="Proteomes" id="UP001500058">
    <property type="component" value="Unassembled WGS sequence"/>
</dbReference>
<dbReference type="PRINTS" id="PR00778">
    <property type="entry name" value="HTHARSR"/>
</dbReference>
<dbReference type="Pfam" id="PF12840">
    <property type="entry name" value="HTH_20"/>
    <property type="match status" value="1"/>
</dbReference>
<keyword evidence="2" id="KW-0238">DNA-binding</keyword>
<evidence type="ECO:0000256" key="1">
    <source>
        <dbReference type="ARBA" id="ARBA00023015"/>
    </source>
</evidence>
<dbReference type="InterPro" id="IPR045981">
    <property type="entry name" value="DUF5937"/>
</dbReference>
<dbReference type="RefSeq" id="WP_344633291.1">
    <property type="nucleotide sequence ID" value="NZ_BAAATJ010000030.1"/>
</dbReference>
<gene>
    <name evidence="6" type="ORF">GCM10010420_48960</name>
</gene>